<feature type="domain" description="NB-ARC" evidence="2">
    <location>
        <begin position="193"/>
        <end position="338"/>
    </location>
</feature>
<dbReference type="SUPFAM" id="SSF52540">
    <property type="entry name" value="P-loop containing nucleoside triphosphate hydrolases"/>
    <property type="match status" value="1"/>
</dbReference>
<evidence type="ECO:0000256" key="1">
    <source>
        <dbReference type="SAM" id="MobiDB-lite"/>
    </source>
</evidence>
<dbReference type="InterPro" id="IPR002182">
    <property type="entry name" value="NB-ARC"/>
</dbReference>
<protein>
    <recommendedName>
        <fullName evidence="2">NB-ARC domain-containing protein</fullName>
    </recommendedName>
</protein>
<dbReference type="PANTHER" id="PTHR33377:SF103">
    <property type="entry name" value="RX N-TERMINAL DOMAIN-CONTAINING PROTEIN"/>
    <property type="match status" value="1"/>
</dbReference>
<reference evidence="3" key="1">
    <citation type="submission" date="2020-10" db="EMBL/GenBank/DDBJ databases">
        <authorList>
            <person name="Han B."/>
            <person name="Lu T."/>
            <person name="Zhao Q."/>
            <person name="Huang X."/>
            <person name="Zhao Y."/>
        </authorList>
    </citation>
    <scope>NUCLEOTIDE SEQUENCE</scope>
</reference>
<organism evidence="3 4">
    <name type="scientific">Miscanthus lutarioriparius</name>
    <dbReference type="NCBI Taxonomy" id="422564"/>
    <lineage>
        <taxon>Eukaryota</taxon>
        <taxon>Viridiplantae</taxon>
        <taxon>Streptophyta</taxon>
        <taxon>Embryophyta</taxon>
        <taxon>Tracheophyta</taxon>
        <taxon>Spermatophyta</taxon>
        <taxon>Magnoliopsida</taxon>
        <taxon>Liliopsida</taxon>
        <taxon>Poales</taxon>
        <taxon>Poaceae</taxon>
        <taxon>PACMAD clade</taxon>
        <taxon>Panicoideae</taxon>
        <taxon>Andropogonodae</taxon>
        <taxon>Andropogoneae</taxon>
        <taxon>Saccharinae</taxon>
        <taxon>Miscanthus</taxon>
    </lineage>
</organism>
<sequence>MDALFSAVLGELAARCLSFLVSKYWATPGLSEEEILRRLEWALLRVAVTVEEADGRFITNAAMLRQLHSLRQKMHRGYYLLDKFRYLNCGDGRRKVKHHHHNRSLAMSSASSNPGKHSPPSARLPSTELKLMLDSVLSVVADMHEFVAFLKGYPRMCRQPYSMHLLLEKCMFGRHAEMERTVHFLLQREPPGECNLGVLPIVGQGKVGKTTFVEHVCYDVRVRDHFSQIVFLSGNNKLRTEKLSTLKDGGIIKHKNDTLNEEKILVIVELDGEDGIDDDDAEWRSLFAAARSILPSGSKIIITGRSEQIMNFGTTQALRLNFLSREACWYFFKVLVFGSTSPQDHPKLASLAVKIFEEYYSHTDMYGDFIGPFSNSKNIAGMLRARFSKEHWRNILACVKTNGQKNLRPYCTDAQNIRMENEHYYISRLSNISQFVQVDKHHRIGFDHDQVPKITIGEVMYGRITPKGRFEVVWWTSHLPPYYSYIASCEIVDSDCTHMRKRFSNKRKSMS</sequence>
<feature type="compositionally biased region" description="Polar residues" evidence="1">
    <location>
        <begin position="105"/>
        <end position="115"/>
    </location>
</feature>
<accession>A0A811RCK0</accession>
<name>A0A811RCK0_9POAL</name>
<comment type="caution">
    <text evidence="3">The sequence shown here is derived from an EMBL/GenBank/DDBJ whole genome shotgun (WGS) entry which is preliminary data.</text>
</comment>
<dbReference type="GO" id="GO:0043531">
    <property type="term" value="F:ADP binding"/>
    <property type="evidence" value="ECO:0007669"/>
    <property type="project" value="InterPro"/>
</dbReference>
<gene>
    <name evidence="3" type="ORF">NCGR_LOCUS50995</name>
</gene>
<dbReference type="OrthoDB" id="652192at2759"/>
<dbReference type="InterPro" id="IPR027417">
    <property type="entry name" value="P-loop_NTPase"/>
</dbReference>
<evidence type="ECO:0000259" key="2">
    <source>
        <dbReference type="Pfam" id="PF00931"/>
    </source>
</evidence>
<keyword evidence="4" id="KW-1185">Reference proteome</keyword>
<dbReference type="Pfam" id="PF00931">
    <property type="entry name" value="NB-ARC"/>
    <property type="match status" value="1"/>
</dbReference>
<dbReference type="AlphaFoldDB" id="A0A811RCK0"/>
<evidence type="ECO:0000313" key="4">
    <source>
        <dbReference type="Proteomes" id="UP000604825"/>
    </source>
</evidence>
<feature type="region of interest" description="Disordered" evidence="1">
    <location>
        <begin position="98"/>
        <end position="124"/>
    </location>
</feature>
<dbReference type="PANTHER" id="PTHR33377">
    <property type="entry name" value="OS10G0134700 PROTEIN-RELATED"/>
    <property type="match status" value="1"/>
</dbReference>
<dbReference type="EMBL" id="CAJGYO010000014">
    <property type="protein sequence ID" value="CAD6267690.1"/>
    <property type="molecule type" value="Genomic_DNA"/>
</dbReference>
<evidence type="ECO:0000313" key="3">
    <source>
        <dbReference type="EMBL" id="CAD6267690.1"/>
    </source>
</evidence>
<proteinExistence type="predicted"/>
<dbReference type="Proteomes" id="UP000604825">
    <property type="component" value="Unassembled WGS sequence"/>
</dbReference>
<dbReference type="Gene3D" id="3.40.50.300">
    <property type="entry name" value="P-loop containing nucleotide triphosphate hydrolases"/>
    <property type="match status" value="1"/>
</dbReference>